<gene>
    <name evidence="3" type="ORF">GLYMA_17G208100</name>
</gene>
<dbReference type="SUPFAM" id="SSF48445">
    <property type="entry name" value="14-3-3 protein"/>
    <property type="match status" value="1"/>
</dbReference>
<name>A0A0R0FS69_SOYBN</name>
<feature type="domain" description="14-3-3" evidence="2">
    <location>
        <begin position="9"/>
        <end position="159"/>
    </location>
</feature>
<dbReference type="InParanoid" id="A0A0R0FS69"/>
<comment type="similarity">
    <text evidence="1">Belongs to the 14-3-3 family.</text>
</comment>
<dbReference type="InterPro" id="IPR036815">
    <property type="entry name" value="14-3-3_dom_sf"/>
</dbReference>
<dbReference type="AlphaFoldDB" id="A0A0R0FS69"/>
<dbReference type="InterPro" id="IPR023410">
    <property type="entry name" value="14-3-3_domain"/>
</dbReference>
<evidence type="ECO:0000259" key="2">
    <source>
        <dbReference type="SMART" id="SM00101"/>
    </source>
</evidence>
<dbReference type="PANTHER" id="PTHR18860">
    <property type="entry name" value="14-3-3 PROTEIN"/>
    <property type="match status" value="1"/>
</dbReference>
<organism evidence="3">
    <name type="scientific">Glycine max</name>
    <name type="common">Soybean</name>
    <name type="synonym">Glycine hispida</name>
    <dbReference type="NCBI Taxonomy" id="3847"/>
    <lineage>
        <taxon>Eukaryota</taxon>
        <taxon>Viridiplantae</taxon>
        <taxon>Streptophyta</taxon>
        <taxon>Embryophyta</taxon>
        <taxon>Tracheophyta</taxon>
        <taxon>Spermatophyta</taxon>
        <taxon>Magnoliopsida</taxon>
        <taxon>eudicotyledons</taxon>
        <taxon>Gunneridae</taxon>
        <taxon>Pentapetalae</taxon>
        <taxon>rosids</taxon>
        <taxon>fabids</taxon>
        <taxon>Fabales</taxon>
        <taxon>Fabaceae</taxon>
        <taxon>Papilionoideae</taxon>
        <taxon>50 kb inversion clade</taxon>
        <taxon>NPAAA clade</taxon>
        <taxon>indigoferoid/millettioid clade</taxon>
        <taxon>Phaseoleae</taxon>
        <taxon>Glycine</taxon>
        <taxon>Glycine subgen. Soja</taxon>
    </lineage>
</organism>
<dbReference type="InterPro" id="IPR000308">
    <property type="entry name" value="14-3-3"/>
</dbReference>
<dbReference type="PaxDb" id="3847-GLYMA17G31305.1"/>
<dbReference type="EnsemblPlants" id="KRH05108">
    <property type="protein sequence ID" value="KRH05108"/>
    <property type="gene ID" value="GLYMA_17G208100"/>
</dbReference>
<dbReference type="STRING" id="3847.A0A0R0FS69"/>
<dbReference type="GO" id="GO:0007165">
    <property type="term" value="P:signal transduction"/>
    <property type="evidence" value="ECO:0000318"/>
    <property type="project" value="GO_Central"/>
</dbReference>
<evidence type="ECO:0000313" key="5">
    <source>
        <dbReference type="Proteomes" id="UP000008827"/>
    </source>
</evidence>
<dbReference type="GO" id="GO:0005737">
    <property type="term" value="C:cytoplasm"/>
    <property type="evidence" value="ECO:0000318"/>
    <property type="project" value="GO_Central"/>
</dbReference>
<dbReference type="Gene3D" id="1.20.190.20">
    <property type="entry name" value="14-3-3 domain"/>
    <property type="match status" value="1"/>
</dbReference>
<dbReference type="SMR" id="A0A0R0FS69"/>
<reference evidence="4" key="2">
    <citation type="submission" date="2018-02" db="UniProtKB">
        <authorList>
            <consortium name="EnsemblPlants"/>
        </authorList>
    </citation>
    <scope>IDENTIFICATION</scope>
    <source>
        <strain evidence="4">Williams 82</strain>
    </source>
</reference>
<reference evidence="3 4" key="1">
    <citation type="journal article" date="2010" name="Nature">
        <title>Genome sequence of the palaeopolyploid soybean.</title>
        <authorList>
            <person name="Schmutz J."/>
            <person name="Cannon S.B."/>
            <person name="Schlueter J."/>
            <person name="Ma J."/>
            <person name="Mitros T."/>
            <person name="Nelson W."/>
            <person name="Hyten D.L."/>
            <person name="Song Q."/>
            <person name="Thelen J.J."/>
            <person name="Cheng J."/>
            <person name="Xu D."/>
            <person name="Hellsten U."/>
            <person name="May G.D."/>
            <person name="Yu Y."/>
            <person name="Sakurai T."/>
            <person name="Umezawa T."/>
            <person name="Bhattacharyya M.K."/>
            <person name="Sandhu D."/>
            <person name="Valliyodan B."/>
            <person name="Lindquist E."/>
            <person name="Peto M."/>
            <person name="Grant D."/>
            <person name="Shu S."/>
            <person name="Goodstein D."/>
            <person name="Barry K."/>
            <person name="Futrell-Griggs M."/>
            <person name="Abernathy B."/>
            <person name="Du J."/>
            <person name="Tian Z."/>
            <person name="Zhu L."/>
            <person name="Gill N."/>
            <person name="Joshi T."/>
            <person name="Libault M."/>
            <person name="Sethuraman A."/>
            <person name="Zhang X.-C."/>
            <person name="Shinozaki K."/>
            <person name="Nguyen H.T."/>
            <person name="Wing R.A."/>
            <person name="Cregan P."/>
            <person name="Specht J."/>
            <person name="Grimwood J."/>
            <person name="Rokhsar D."/>
            <person name="Stacey G."/>
            <person name="Shoemaker R.C."/>
            <person name="Jackson S.A."/>
        </authorList>
    </citation>
    <scope>NUCLEOTIDE SEQUENCE</scope>
    <source>
        <strain evidence="4">cv. Williams 82</strain>
        <tissue evidence="3">Callus</tissue>
    </source>
</reference>
<sequence length="159" mass="18688">MASAPTPCEEFVYMAKLVEQVKHYEEMVEFMEKVFASTESEELTVDERNLLSVAYKNMIGKEDHLVVIRNYRSKIKVELSNIYDKILKLLDTHLVPSLTSGDSKVFYLKMKGAYHRYFTEFKIDANRKEAVESPLSTYKAAQICFFFFSFDFLDFYFVM</sequence>
<dbReference type="Pfam" id="PF00244">
    <property type="entry name" value="14-3-3"/>
    <property type="match status" value="1"/>
</dbReference>
<reference evidence="3" key="3">
    <citation type="submission" date="2018-07" db="EMBL/GenBank/DDBJ databases">
        <title>WGS assembly of Glycine max.</title>
        <authorList>
            <person name="Schmutz J."/>
            <person name="Cannon S."/>
            <person name="Schlueter J."/>
            <person name="Ma J."/>
            <person name="Mitros T."/>
            <person name="Nelson W."/>
            <person name="Hyten D."/>
            <person name="Song Q."/>
            <person name="Thelen J."/>
            <person name="Cheng J."/>
            <person name="Xu D."/>
            <person name="Hellsten U."/>
            <person name="May G."/>
            <person name="Yu Y."/>
            <person name="Sakurai T."/>
            <person name="Umezawa T."/>
            <person name="Bhattacharyya M."/>
            <person name="Sandhu D."/>
            <person name="Valliyodan B."/>
            <person name="Lindquist E."/>
            <person name="Peto M."/>
            <person name="Grant D."/>
            <person name="Shu S."/>
            <person name="Goodstein D."/>
            <person name="Barry K."/>
            <person name="Futrell-Griggs M."/>
            <person name="Abernathy B."/>
            <person name="Du J."/>
            <person name="Tian Z."/>
            <person name="Zhu L."/>
            <person name="Gill N."/>
            <person name="Joshi T."/>
            <person name="Libault M."/>
            <person name="Sethuraman A."/>
            <person name="Zhang X."/>
            <person name="Shinozaki K."/>
            <person name="Nguyen H."/>
            <person name="Wing R."/>
            <person name="Cregan P."/>
            <person name="Specht J."/>
            <person name="Grimwood J."/>
            <person name="Rokhsar D."/>
            <person name="Stacey G."/>
            <person name="Shoemaker R."/>
            <person name="Jackson S."/>
        </authorList>
    </citation>
    <scope>NUCLEOTIDE SEQUENCE</scope>
    <source>
        <tissue evidence="3">Callus</tissue>
    </source>
</reference>
<dbReference type="EMBL" id="CM000850">
    <property type="protein sequence ID" value="KRH05108.1"/>
    <property type="molecule type" value="Genomic_DNA"/>
</dbReference>
<dbReference type="Gramene" id="KRH05108">
    <property type="protein sequence ID" value="KRH05108"/>
    <property type="gene ID" value="GLYMA_17G208100"/>
</dbReference>
<evidence type="ECO:0000256" key="1">
    <source>
        <dbReference type="ARBA" id="ARBA00006141"/>
    </source>
</evidence>
<protein>
    <recommendedName>
        <fullName evidence="2">14-3-3 domain-containing protein</fullName>
    </recommendedName>
</protein>
<dbReference type="Proteomes" id="UP000008827">
    <property type="component" value="Chromosome 17"/>
</dbReference>
<dbReference type="SMART" id="SM00101">
    <property type="entry name" value="14_3_3"/>
    <property type="match status" value="1"/>
</dbReference>
<evidence type="ECO:0000313" key="4">
    <source>
        <dbReference type="EnsemblPlants" id="KRH05108"/>
    </source>
</evidence>
<proteinExistence type="inferred from homology"/>
<dbReference type="OMA" id="CERIHRF"/>
<accession>A0A0R0FS69</accession>
<dbReference type="GO" id="GO:0008104">
    <property type="term" value="P:intracellular protein localization"/>
    <property type="evidence" value="ECO:0000318"/>
    <property type="project" value="GO_Central"/>
</dbReference>
<evidence type="ECO:0000313" key="3">
    <source>
        <dbReference type="EMBL" id="KRH05108.1"/>
    </source>
</evidence>
<keyword evidence="5" id="KW-1185">Reference proteome</keyword>